<feature type="region of interest" description="Disordered" evidence="1">
    <location>
        <begin position="39"/>
        <end position="58"/>
    </location>
</feature>
<protein>
    <submittedName>
        <fullName evidence="2">Uncharacterized protein</fullName>
    </submittedName>
</protein>
<name>A0A8S0RAG1_OLEEU</name>
<comment type="caution">
    <text evidence="2">The sequence shown here is derived from an EMBL/GenBank/DDBJ whole genome shotgun (WGS) entry which is preliminary data.</text>
</comment>
<organism evidence="2 3">
    <name type="scientific">Olea europaea subsp. europaea</name>
    <dbReference type="NCBI Taxonomy" id="158383"/>
    <lineage>
        <taxon>Eukaryota</taxon>
        <taxon>Viridiplantae</taxon>
        <taxon>Streptophyta</taxon>
        <taxon>Embryophyta</taxon>
        <taxon>Tracheophyta</taxon>
        <taxon>Spermatophyta</taxon>
        <taxon>Magnoliopsida</taxon>
        <taxon>eudicotyledons</taxon>
        <taxon>Gunneridae</taxon>
        <taxon>Pentapetalae</taxon>
        <taxon>asterids</taxon>
        <taxon>lamiids</taxon>
        <taxon>Lamiales</taxon>
        <taxon>Oleaceae</taxon>
        <taxon>Oleeae</taxon>
        <taxon>Olea</taxon>
    </lineage>
</organism>
<dbReference type="Proteomes" id="UP000594638">
    <property type="component" value="Unassembled WGS sequence"/>
</dbReference>
<accession>A0A8S0RAG1</accession>
<reference evidence="2 3" key="1">
    <citation type="submission" date="2019-12" db="EMBL/GenBank/DDBJ databases">
        <authorList>
            <person name="Alioto T."/>
            <person name="Alioto T."/>
            <person name="Gomez Garrido J."/>
        </authorList>
    </citation>
    <scope>NUCLEOTIDE SEQUENCE [LARGE SCALE GENOMIC DNA]</scope>
</reference>
<keyword evidence="3" id="KW-1185">Reference proteome</keyword>
<proteinExistence type="predicted"/>
<evidence type="ECO:0000313" key="3">
    <source>
        <dbReference type="Proteomes" id="UP000594638"/>
    </source>
</evidence>
<evidence type="ECO:0000256" key="1">
    <source>
        <dbReference type="SAM" id="MobiDB-lite"/>
    </source>
</evidence>
<gene>
    <name evidence="2" type="ORF">OLEA9_A115964</name>
</gene>
<evidence type="ECO:0000313" key="2">
    <source>
        <dbReference type="EMBL" id="CAA2975969.1"/>
    </source>
</evidence>
<dbReference type="EMBL" id="CACTIH010002331">
    <property type="protein sequence ID" value="CAA2975969.1"/>
    <property type="molecule type" value="Genomic_DNA"/>
</dbReference>
<dbReference type="AlphaFoldDB" id="A0A8S0RAG1"/>
<dbReference type="Gramene" id="OE9A115964T1">
    <property type="protein sequence ID" value="OE9A115964C1"/>
    <property type="gene ID" value="OE9A115964"/>
</dbReference>
<sequence>MRRSKVTIYSGSLASGDSLQSYLHPQHRRQREAFLDGSTTTANRCPSEMSPLSPSFSLNRPTHKREAIGAAVAFGAAAAADALHLFELVRESAPLCLLTFPKASAAAGVAAITTCCFCLEPLLSLPTVAPGGPTVSWTSTVRSSFRSGESLIARKKQHDERTPRLSQAVVPSAPRCLASRSACYARTSRGGTTRPPVANIVASWGGDGSWGPGDLMLGGGRDPLACSPRMRVHFLTACQSHASVLCERERTARRGPVLLFRTQNTHTARRGKNIFELDPSRGKL</sequence>